<dbReference type="PROSITE" id="PS51257">
    <property type="entry name" value="PROKAR_LIPOPROTEIN"/>
    <property type="match status" value="1"/>
</dbReference>
<dbReference type="eggNOG" id="COG0366">
    <property type="taxonomic scope" value="Bacteria"/>
</dbReference>
<dbReference type="STRING" id="385682.SAMN05444380_1112"/>
<evidence type="ECO:0000313" key="3">
    <source>
        <dbReference type="Proteomes" id="UP000181976"/>
    </source>
</evidence>
<dbReference type="AlphaFoldDB" id="A0A1I2A9Q7"/>
<evidence type="ECO:0000259" key="1">
    <source>
        <dbReference type="SMART" id="SM00642"/>
    </source>
</evidence>
<evidence type="ECO:0000313" key="2">
    <source>
        <dbReference type="EMBL" id="SFE40592.1"/>
    </source>
</evidence>
<dbReference type="PANTHER" id="PTHR47786:SF2">
    <property type="entry name" value="GLYCOSYL HYDROLASE FAMILY 13 CATALYTIC DOMAIN-CONTAINING PROTEIN"/>
    <property type="match status" value="1"/>
</dbReference>
<accession>A0A1I2A9Q7</accession>
<dbReference type="Pfam" id="PF00128">
    <property type="entry name" value="Alpha-amylase"/>
    <property type="match status" value="1"/>
</dbReference>
<dbReference type="GO" id="GO:0005975">
    <property type="term" value="P:carbohydrate metabolic process"/>
    <property type="evidence" value="ECO:0007669"/>
    <property type="project" value="InterPro"/>
</dbReference>
<dbReference type="EMBL" id="FONA01000011">
    <property type="protein sequence ID" value="SFE40592.1"/>
    <property type="molecule type" value="Genomic_DNA"/>
</dbReference>
<dbReference type="FunCoup" id="A0A1I2A9Q7">
    <property type="interactions" value="327"/>
</dbReference>
<reference evidence="2 3" key="1">
    <citation type="submission" date="2016-10" db="EMBL/GenBank/DDBJ databases">
        <authorList>
            <person name="de Groot N.N."/>
        </authorList>
    </citation>
    <scope>NUCLEOTIDE SEQUENCE [LARGE SCALE GENOMIC DNA]</scope>
    <source>
        <strain evidence="2 3">DSM 19012</strain>
    </source>
</reference>
<dbReference type="InterPro" id="IPR013780">
    <property type="entry name" value="Glyco_hydro_b"/>
</dbReference>
<gene>
    <name evidence="2" type="ORF">SAMN05444380_1112</name>
</gene>
<name>A0A1I2A9Q7_9BACT</name>
<dbReference type="Gene3D" id="2.60.40.1180">
    <property type="entry name" value="Golgi alpha-mannosidase II"/>
    <property type="match status" value="1"/>
</dbReference>
<protein>
    <submittedName>
        <fullName evidence="2">Glycosidase</fullName>
    </submittedName>
</protein>
<sequence length="459" mass="52521">MKQIKPFVLISSILVLFSACQSRQQSQEQASRKLKVSNTPVPEWSKDAVIYEVNIRQYTPEGTFNAFAQHLPRLKELGVDILWLMPIYPIGEKNRKGSLGSYYSIKDYKGINPEYGTLEDFKALVQKAHEMDMKIILDWVANHTAWDHPWINQHPDWYSKNEEGDIIPPVEDWTDVADLDYSNPNLREAMIDAMTYWVREADIDGFRCDVAGMVPVDFWESARAALDSIKPVWMLAEDEAEISLLDNAFNANYGWELHHIMNDVAKGDKNALDVAAYFQKTDTLYPKGSWPMQFTSNHDENSWNGTAPERLGNALKTMAALTFTVEGMPLIYSGQEVGMDKRLRFFDKDTIEWKESDMTPFYQTLIKLKKENPALWNGTAGGDLQIITTNAPENIFAFVREKENNLVIAVFNLSDKSVSLFAENGPKGVFTEIFSNGQMEWPAKGILLQPWDFKIYIRK</sequence>
<keyword evidence="2" id="KW-0326">Glycosidase</keyword>
<proteinExistence type="predicted"/>
<organism evidence="2 3">
    <name type="scientific">Thermophagus xiamenensis</name>
    <dbReference type="NCBI Taxonomy" id="385682"/>
    <lineage>
        <taxon>Bacteria</taxon>
        <taxon>Pseudomonadati</taxon>
        <taxon>Bacteroidota</taxon>
        <taxon>Bacteroidia</taxon>
        <taxon>Marinilabiliales</taxon>
        <taxon>Marinilabiliaceae</taxon>
        <taxon>Thermophagus</taxon>
    </lineage>
</organism>
<dbReference type="OrthoDB" id="9805159at2"/>
<dbReference type="InterPro" id="IPR032091">
    <property type="entry name" value="Malt_amylase-like_C"/>
</dbReference>
<dbReference type="SMART" id="SM00642">
    <property type="entry name" value="Aamy"/>
    <property type="match status" value="1"/>
</dbReference>
<dbReference type="SUPFAM" id="SSF51011">
    <property type="entry name" value="Glycosyl hydrolase domain"/>
    <property type="match status" value="1"/>
</dbReference>
<feature type="domain" description="Glycosyl hydrolase family 13 catalytic" evidence="1">
    <location>
        <begin position="43"/>
        <end position="369"/>
    </location>
</feature>
<dbReference type="Gene3D" id="3.20.20.80">
    <property type="entry name" value="Glycosidases"/>
    <property type="match status" value="1"/>
</dbReference>
<dbReference type="RefSeq" id="WP_010526531.1">
    <property type="nucleotide sequence ID" value="NZ_AFSL01000011.1"/>
</dbReference>
<dbReference type="InterPro" id="IPR017853">
    <property type="entry name" value="GH"/>
</dbReference>
<dbReference type="SUPFAM" id="SSF51445">
    <property type="entry name" value="(Trans)glycosidases"/>
    <property type="match status" value="1"/>
</dbReference>
<dbReference type="Pfam" id="PF16657">
    <property type="entry name" value="Malt_amylase_C"/>
    <property type="match status" value="1"/>
</dbReference>
<dbReference type="CDD" id="cd11313">
    <property type="entry name" value="AmyAc_arch_bac_AmyA"/>
    <property type="match status" value="1"/>
</dbReference>
<dbReference type="Proteomes" id="UP000181976">
    <property type="component" value="Unassembled WGS sequence"/>
</dbReference>
<keyword evidence="2" id="KW-0378">Hydrolase</keyword>
<dbReference type="InterPro" id="IPR006047">
    <property type="entry name" value="GH13_cat_dom"/>
</dbReference>
<dbReference type="InParanoid" id="A0A1I2A9Q7"/>
<dbReference type="PANTHER" id="PTHR47786">
    <property type="entry name" value="ALPHA-1,4-GLUCAN:MALTOSE-1-PHOSPHATE MALTOSYLTRANSFERASE"/>
    <property type="match status" value="1"/>
</dbReference>
<dbReference type="GO" id="GO:0016798">
    <property type="term" value="F:hydrolase activity, acting on glycosyl bonds"/>
    <property type="evidence" value="ECO:0007669"/>
    <property type="project" value="UniProtKB-KW"/>
</dbReference>
<keyword evidence="3" id="KW-1185">Reference proteome</keyword>